<protein>
    <recommendedName>
        <fullName evidence="6">RING-type domain-containing protein</fullName>
    </recommendedName>
</protein>
<evidence type="ECO:0000256" key="5">
    <source>
        <dbReference type="SAM" id="MobiDB-lite"/>
    </source>
</evidence>
<accession>A0A420J6T9</accession>
<comment type="caution">
    <text evidence="7">The sequence shown here is derived from an EMBL/GenBank/DDBJ whole genome shotgun (WGS) entry which is preliminary data.</text>
</comment>
<sequence length="680" mass="76768">MENAQYETQENSIVNHSPHHCQHVQSSPHILSSSMRENQHYDPVHESRQWYQDTAFATNQYSHTHQLSQPSAWTLPPFVAFQNTYHHTSREIHGPTSLSQVSDSRSPIRTSFDRLRNQQYDYTNQFNNQIRESTLESTATGSNQLPTGFVNLDHVGPNYLSPLSLRNRHLAITTTRQPQENITTVEQNVQIRYPTQSRFELRNSVSYPSEINMRLPPEARSGFQIGFTRPSRRNRRHFNSSDEGDEMATNYEYMLLQRRFAFGSNSDEERSIAAMRGALASGQRITSKAALASLETLKPEELDKNDRACVICYNEFGVLNPEGISEIPLRLPKCKHIFGDKCIKKWLEDSDSCPYCRDKLPSEVSLKKIETIGTVNLSQGRINAFGQGVRQEDVATRYLSTVGPVQPIQVSGNTNVEGHSTAGEAQVRTNRDIQWPSVPVSRASASDPHGRRRQFRNRVDNTRYVHPVSRQMSIRSTRMTHLSSSISPNQRLDPRLSINLGSNLLDCIPDLSNYTDVPTPTEEQTSTNPALFPVASQTTEPRMSQYSPHEVVSLSGPVGISMSTASHNYLIHQGEARNEMQPEIEDVSHSLQSFNSGLNNVFIFHNRPGEYNSYRHIQQQAQSELQSISPIHTSHLQGQDESRAENNNISTPNLLSGSSQDVRSEGYITRLSQSPPQSVS</sequence>
<dbReference type="GO" id="GO:0044695">
    <property type="term" value="C:Dsc E3 ubiquitin ligase complex"/>
    <property type="evidence" value="ECO:0007669"/>
    <property type="project" value="TreeGrafter"/>
</dbReference>
<dbReference type="EMBL" id="MCBQ01002441">
    <property type="protein sequence ID" value="RKF82497.1"/>
    <property type="molecule type" value="Genomic_DNA"/>
</dbReference>
<gene>
    <name evidence="7" type="ORF">GcM3_024024</name>
</gene>
<feature type="region of interest" description="Disordered" evidence="5">
    <location>
        <begin position="635"/>
        <end position="680"/>
    </location>
</feature>
<keyword evidence="8" id="KW-1185">Reference proteome</keyword>
<dbReference type="InterPro" id="IPR013083">
    <property type="entry name" value="Znf_RING/FYVE/PHD"/>
</dbReference>
<dbReference type="PROSITE" id="PS50089">
    <property type="entry name" value="ZF_RING_2"/>
    <property type="match status" value="1"/>
</dbReference>
<dbReference type="SUPFAM" id="SSF57850">
    <property type="entry name" value="RING/U-box"/>
    <property type="match status" value="1"/>
</dbReference>
<dbReference type="GO" id="GO:0008270">
    <property type="term" value="F:zinc ion binding"/>
    <property type="evidence" value="ECO:0007669"/>
    <property type="project" value="UniProtKB-KW"/>
</dbReference>
<name>A0A420J6T9_9PEZI</name>
<evidence type="ECO:0000256" key="2">
    <source>
        <dbReference type="ARBA" id="ARBA00022771"/>
    </source>
</evidence>
<evidence type="ECO:0000259" key="6">
    <source>
        <dbReference type="PROSITE" id="PS50089"/>
    </source>
</evidence>
<keyword evidence="2 4" id="KW-0863">Zinc-finger</keyword>
<feature type="domain" description="RING-type" evidence="6">
    <location>
        <begin position="309"/>
        <end position="357"/>
    </location>
</feature>
<dbReference type="Gene3D" id="3.30.40.10">
    <property type="entry name" value="Zinc/RING finger domain, C3HC4 (zinc finger)"/>
    <property type="match status" value="1"/>
</dbReference>
<evidence type="ECO:0000256" key="4">
    <source>
        <dbReference type="PROSITE-ProRule" id="PRU00175"/>
    </source>
</evidence>
<proteinExistence type="predicted"/>
<keyword evidence="3" id="KW-0862">Zinc</keyword>
<evidence type="ECO:0000313" key="8">
    <source>
        <dbReference type="Proteomes" id="UP000283383"/>
    </source>
</evidence>
<dbReference type="PANTHER" id="PTHR22763:SF162">
    <property type="entry name" value="TRANSMEMBRANE E3 UBIQUITIN-PROTEIN LIGASE 1"/>
    <property type="match status" value="1"/>
</dbReference>
<reference evidence="7 8" key="1">
    <citation type="journal article" date="2018" name="BMC Genomics">
        <title>Comparative genome analyses reveal sequence features reflecting distinct modes of host-adaptation between dicot and monocot powdery mildew.</title>
        <authorList>
            <person name="Wu Y."/>
            <person name="Ma X."/>
            <person name="Pan Z."/>
            <person name="Kale S.D."/>
            <person name="Song Y."/>
            <person name="King H."/>
            <person name="Zhang Q."/>
            <person name="Presley C."/>
            <person name="Deng X."/>
            <person name="Wei C.I."/>
            <person name="Xiao S."/>
        </authorList>
    </citation>
    <scope>NUCLEOTIDE SEQUENCE [LARGE SCALE GENOMIC DNA]</scope>
    <source>
        <strain evidence="7">UMSG3</strain>
    </source>
</reference>
<dbReference type="STRING" id="62708.A0A420J6T9"/>
<dbReference type="Pfam" id="PF13639">
    <property type="entry name" value="zf-RING_2"/>
    <property type="match status" value="1"/>
</dbReference>
<dbReference type="AlphaFoldDB" id="A0A420J6T9"/>
<feature type="compositionally biased region" description="Polar residues" evidence="5">
    <location>
        <begin position="670"/>
        <end position="680"/>
    </location>
</feature>
<keyword evidence="1" id="KW-0479">Metal-binding</keyword>
<dbReference type="GO" id="GO:0012505">
    <property type="term" value="C:endomembrane system"/>
    <property type="evidence" value="ECO:0007669"/>
    <property type="project" value="TreeGrafter"/>
</dbReference>
<evidence type="ECO:0000313" key="7">
    <source>
        <dbReference type="EMBL" id="RKF82497.1"/>
    </source>
</evidence>
<dbReference type="GO" id="GO:0061630">
    <property type="term" value="F:ubiquitin protein ligase activity"/>
    <property type="evidence" value="ECO:0007669"/>
    <property type="project" value="TreeGrafter"/>
</dbReference>
<dbReference type="GO" id="GO:0043161">
    <property type="term" value="P:proteasome-mediated ubiquitin-dependent protein catabolic process"/>
    <property type="evidence" value="ECO:0007669"/>
    <property type="project" value="TreeGrafter"/>
</dbReference>
<dbReference type="Proteomes" id="UP000283383">
    <property type="component" value="Unassembled WGS sequence"/>
</dbReference>
<organism evidence="7 8">
    <name type="scientific">Golovinomyces cichoracearum</name>
    <dbReference type="NCBI Taxonomy" id="62708"/>
    <lineage>
        <taxon>Eukaryota</taxon>
        <taxon>Fungi</taxon>
        <taxon>Dikarya</taxon>
        <taxon>Ascomycota</taxon>
        <taxon>Pezizomycotina</taxon>
        <taxon>Leotiomycetes</taxon>
        <taxon>Erysiphales</taxon>
        <taxon>Erysiphaceae</taxon>
        <taxon>Golovinomyces</taxon>
    </lineage>
</organism>
<evidence type="ECO:0000256" key="1">
    <source>
        <dbReference type="ARBA" id="ARBA00022723"/>
    </source>
</evidence>
<feature type="compositionally biased region" description="Polar residues" evidence="5">
    <location>
        <begin position="645"/>
        <end position="661"/>
    </location>
</feature>
<dbReference type="InterPro" id="IPR050731">
    <property type="entry name" value="HRD1_E3_ubiq-ligases"/>
</dbReference>
<dbReference type="PANTHER" id="PTHR22763">
    <property type="entry name" value="RING ZINC FINGER PROTEIN"/>
    <property type="match status" value="1"/>
</dbReference>
<dbReference type="InterPro" id="IPR001841">
    <property type="entry name" value="Znf_RING"/>
</dbReference>
<evidence type="ECO:0000256" key="3">
    <source>
        <dbReference type="ARBA" id="ARBA00022833"/>
    </source>
</evidence>